<accession>A0A7J7LUC1</accession>
<name>A0A7J7LUC1_9MAGN</name>
<keyword evidence="2" id="KW-1185">Reference proteome</keyword>
<protein>
    <submittedName>
        <fullName evidence="1">Uncharacterized protein</fullName>
    </submittedName>
</protein>
<dbReference type="EMBL" id="JACGCM010002006">
    <property type="protein sequence ID" value="KAF6146142.1"/>
    <property type="molecule type" value="Genomic_DNA"/>
</dbReference>
<proteinExistence type="predicted"/>
<organism evidence="1 2">
    <name type="scientific">Kingdonia uniflora</name>
    <dbReference type="NCBI Taxonomy" id="39325"/>
    <lineage>
        <taxon>Eukaryota</taxon>
        <taxon>Viridiplantae</taxon>
        <taxon>Streptophyta</taxon>
        <taxon>Embryophyta</taxon>
        <taxon>Tracheophyta</taxon>
        <taxon>Spermatophyta</taxon>
        <taxon>Magnoliopsida</taxon>
        <taxon>Ranunculales</taxon>
        <taxon>Circaeasteraceae</taxon>
        <taxon>Kingdonia</taxon>
    </lineage>
</organism>
<evidence type="ECO:0000313" key="1">
    <source>
        <dbReference type="EMBL" id="KAF6146142.1"/>
    </source>
</evidence>
<evidence type="ECO:0000313" key="2">
    <source>
        <dbReference type="Proteomes" id="UP000541444"/>
    </source>
</evidence>
<comment type="caution">
    <text evidence="1">The sequence shown here is derived from an EMBL/GenBank/DDBJ whole genome shotgun (WGS) entry which is preliminary data.</text>
</comment>
<dbReference type="OrthoDB" id="1932147at2759"/>
<gene>
    <name evidence="1" type="ORF">GIB67_015580</name>
</gene>
<dbReference type="Proteomes" id="UP000541444">
    <property type="component" value="Unassembled WGS sequence"/>
</dbReference>
<reference evidence="1 2" key="1">
    <citation type="journal article" date="2020" name="IScience">
        <title>Genome Sequencing of the Endangered Kingdonia uniflora (Circaeasteraceae, Ranunculales) Reveals Potential Mechanisms of Evolutionary Specialization.</title>
        <authorList>
            <person name="Sun Y."/>
            <person name="Deng T."/>
            <person name="Zhang A."/>
            <person name="Moore M.J."/>
            <person name="Landis J.B."/>
            <person name="Lin N."/>
            <person name="Zhang H."/>
            <person name="Zhang X."/>
            <person name="Huang J."/>
            <person name="Zhang X."/>
            <person name="Sun H."/>
            <person name="Wang H."/>
        </authorList>
    </citation>
    <scope>NUCLEOTIDE SEQUENCE [LARGE SCALE GENOMIC DNA]</scope>
    <source>
        <strain evidence="1">TB1705</strain>
        <tissue evidence="1">Leaf</tissue>
    </source>
</reference>
<sequence length="56" mass="6318">MLSDVLKQNNVDNFGDCFDSTARTTLTLVTPSAEGESEFMFFRNPRGRFASLRIIT</sequence>
<dbReference type="AlphaFoldDB" id="A0A7J7LUC1"/>